<organism evidence="1 2">
    <name type="scientific">Runella defluvii</name>
    <dbReference type="NCBI Taxonomy" id="370973"/>
    <lineage>
        <taxon>Bacteria</taxon>
        <taxon>Pseudomonadati</taxon>
        <taxon>Bacteroidota</taxon>
        <taxon>Cytophagia</taxon>
        <taxon>Cytophagales</taxon>
        <taxon>Spirosomataceae</taxon>
        <taxon>Runella</taxon>
    </lineage>
</organism>
<dbReference type="InterPro" id="IPR036388">
    <property type="entry name" value="WH-like_DNA-bd_sf"/>
</dbReference>
<dbReference type="InterPro" id="IPR009057">
    <property type="entry name" value="Homeodomain-like_sf"/>
</dbReference>
<sequence length="78" mass="8675">MTLEEAIVSDPEILGGTPVFRGTRVPVKNLFDYLHHGDSYHAFLSDFDYISEEQIQAVLDFAKRNFTSHDTSALASAA</sequence>
<dbReference type="InterPro" id="IPR007367">
    <property type="entry name" value="DUF433"/>
</dbReference>
<dbReference type="Proteomes" id="UP000541352">
    <property type="component" value="Unassembled WGS sequence"/>
</dbReference>
<reference evidence="1 2" key="1">
    <citation type="submission" date="2020-08" db="EMBL/GenBank/DDBJ databases">
        <title>Genomic Encyclopedia of Type Strains, Phase IV (KMG-IV): sequencing the most valuable type-strain genomes for metagenomic binning, comparative biology and taxonomic classification.</title>
        <authorList>
            <person name="Goeker M."/>
        </authorList>
    </citation>
    <scope>NUCLEOTIDE SEQUENCE [LARGE SCALE GENOMIC DNA]</scope>
    <source>
        <strain evidence="1 2">DSM 17976</strain>
    </source>
</reference>
<comment type="caution">
    <text evidence="1">The sequence shown here is derived from an EMBL/GenBank/DDBJ whole genome shotgun (WGS) entry which is preliminary data.</text>
</comment>
<dbReference type="RefSeq" id="WP_183978367.1">
    <property type="nucleotide sequence ID" value="NZ_JACIBY010000013.1"/>
</dbReference>
<dbReference type="PANTHER" id="PTHR34849:SF3">
    <property type="entry name" value="SSR2962 PROTEIN"/>
    <property type="match status" value="1"/>
</dbReference>
<dbReference type="EMBL" id="JACIBY010000013">
    <property type="protein sequence ID" value="MBB3841013.1"/>
    <property type="molecule type" value="Genomic_DNA"/>
</dbReference>
<evidence type="ECO:0000313" key="1">
    <source>
        <dbReference type="EMBL" id="MBB3841013.1"/>
    </source>
</evidence>
<dbReference type="AlphaFoldDB" id="A0A7W5ZQ52"/>
<dbReference type="Pfam" id="PF04255">
    <property type="entry name" value="DUF433"/>
    <property type="match status" value="1"/>
</dbReference>
<dbReference type="SUPFAM" id="SSF46689">
    <property type="entry name" value="Homeodomain-like"/>
    <property type="match status" value="1"/>
</dbReference>
<dbReference type="Gene3D" id="1.10.10.10">
    <property type="entry name" value="Winged helix-like DNA-binding domain superfamily/Winged helix DNA-binding domain"/>
    <property type="match status" value="1"/>
</dbReference>
<name>A0A7W5ZQ52_9BACT</name>
<keyword evidence="2" id="KW-1185">Reference proteome</keyword>
<proteinExistence type="predicted"/>
<evidence type="ECO:0000313" key="2">
    <source>
        <dbReference type="Proteomes" id="UP000541352"/>
    </source>
</evidence>
<dbReference type="PANTHER" id="PTHR34849">
    <property type="entry name" value="SSL5025 PROTEIN"/>
    <property type="match status" value="1"/>
</dbReference>
<protein>
    <submittedName>
        <fullName evidence="1">Uncharacterized protein (DUF433 family)</fullName>
    </submittedName>
</protein>
<gene>
    <name evidence="1" type="ORF">FHS57_005034</name>
</gene>
<accession>A0A7W5ZQ52</accession>